<protein>
    <submittedName>
        <fullName evidence="1">Haloacid dehalogenase superfamily, subfamily IA, variant 3 with third motif having DD or ED</fullName>
    </submittedName>
</protein>
<dbReference type="Gene3D" id="1.10.150.240">
    <property type="entry name" value="Putative phosphatase, domain 2"/>
    <property type="match status" value="1"/>
</dbReference>
<dbReference type="Pfam" id="PF13419">
    <property type="entry name" value="HAD_2"/>
    <property type="match status" value="1"/>
</dbReference>
<dbReference type="InterPro" id="IPR006439">
    <property type="entry name" value="HAD-SF_hydro_IA"/>
</dbReference>
<organism evidence="1 2">
    <name type="scientific">Microlunatus flavus</name>
    <dbReference type="NCBI Taxonomy" id="1036181"/>
    <lineage>
        <taxon>Bacteria</taxon>
        <taxon>Bacillati</taxon>
        <taxon>Actinomycetota</taxon>
        <taxon>Actinomycetes</taxon>
        <taxon>Propionibacteriales</taxon>
        <taxon>Propionibacteriaceae</taxon>
        <taxon>Microlunatus</taxon>
    </lineage>
</organism>
<evidence type="ECO:0000313" key="1">
    <source>
        <dbReference type="EMBL" id="SEQ38227.1"/>
    </source>
</evidence>
<reference evidence="2" key="1">
    <citation type="submission" date="2016-10" db="EMBL/GenBank/DDBJ databases">
        <authorList>
            <person name="Varghese N."/>
            <person name="Submissions S."/>
        </authorList>
    </citation>
    <scope>NUCLEOTIDE SEQUENCE [LARGE SCALE GENOMIC DNA]</scope>
    <source>
        <strain evidence="2">CGMCC 4.6856</strain>
    </source>
</reference>
<dbReference type="SFLD" id="SFLDS00003">
    <property type="entry name" value="Haloacid_Dehalogenase"/>
    <property type="match status" value="1"/>
</dbReference>
<dbReference type="SFLD" id="SFLDG01129">
    <property type="entry name" value="C1.5:_HAD__Beta-PGM__Phosphata"/>
    <property type="match status" value="1"/>
</dbReference>
<proteinExistence type="predicted"/>
<sequence>MGRAMTSSAPNAPARPARPAALLWDFDGTLADTEPIWIRAEYELIGRLGGSWSDEHAHQLVGNSLIDSGIYIVHAIDRPDLDPAWVVDQLVEQVVATLRSGDVPWRPGALELLATSASAGVPCALVSASYRVILDAALAALPPGSFAVSVAGDEVTSGKPHPEPYERACELLAVDPRRCVAFEDSETGARSANAAGALVVAVPNHVPIPSAPRRVERASLADLGLDELAALVDDADALV</sequence>
<keyword evidence="2" id="KW-1185">Reference proteome</keyword>
<dbReference type="SUPFAM" id="SSF56784">
    <property type="entry name" value="HAD-like"/>
    <property type="match status" value="1"/>
</dbReference>
<dbReference type="NCBIfam" id="TIGR01509">
    <property type="entry name" value="HAD-SF-IA-v3"/>
    <property type="match status" value="1"/>
</dbReference>
<dbReference type="STRING" id="1036181.SAMN05421756_103301"/>
<dbReference type="Gene3D" id="3.40.50.1000">
    <property type="entry name" value="HAD superfamily/HAD-like"/>
    <property type="match status" value="1"/>
</dbReference>
<dbReference type="InterPro" id="IPR041492">
    <property type="entry name" value="HAD_2"/>
</dbReference>
<dbReference type="Proteomes" id="UP000198504">
    <property type="component" value="Unassembled WGS sequence"/>
</dbReference>
<name>A0A1H9FJZ3_9ACTN</name>
<dbReference type="InterPro" id="IPR036412">
    <property type="entry name" value="HAD-like_sf"/>
</dbReference>
<dbReference type="EMBL" id="FOFA01000003">
    <property type="protein sequence ID" value="SEQ38227.1"/>
    <property type="molecule type" value="Genomic_DNA"/>
</dbReference>
<gene>
    <name evidence="1" type="ORF">SAMN05421756_103301</name>
</gene>
<accession>A0A1H9FJZ3</accession>
<dbReference type="PANTHER" id="PTHR18901:SF38">
    <property type="entry name" value="PSEUDOURIDINE-5'-PHOSPHATASE"/>
    <property type="match status" value="1"/>
</dbReference>
<dbReference type="AlphaFoldDB" id="A0A1H9FJZ3"/>
<dbReference type="InterPro" id="IPR023214">
    <property type="entry name" value="HAD_sf"/>
</dbReference>
<dbReference type="PANTHER" id="PTHR18901">
    <property type="entry name" value="2-DEOXYGLUCOSE-6-PHOSPHATE PHOSPHATASE 2"/>
    <property type="match status" value="1"/>
</dbReference>
<dbReference type="OrthoDB" id="9797743at2"/>
<dbReference type="CDD" id="cd07505">
    <property type="entry name" value="HAD_BPGM-like"/>
    <property type="match status" value="1"/>
</dbReference>
<evidence type="ECO:0000313" key="2">
    <source>
        <dbReference type="Proteomes" id="UP000198504"/>
    </source>
</evidence>
<dbReference type="InterPro" id="IPR023198">
    <property type="entry name" value="PGP-like_dom2"/>
</dbReference>